<evidence type="ECO:0000313" key="2">
    <source>
        <dbReference type="EMBL" id="KAK4337915.1"/>
    </source>
</evidence>
<protein>
    <recommendedName>
        <fullName evidence="1">Retrovirus-related Pol polyprotein from transposon TNT 1-94-like beta-barrel domain-containing protein</fullName>
    </recommendedName>
</protein>
<feature type="domain" description="Retrovirus-related Pol polyprotein from transposon TNT 1-94-like beta-barrel" evidence="1">
    <location>
        <begin position="9"/>
        <end position="89"/>
    </location>
</feature>
<comment type="caution">
    <text evidence="2">The sequence shown here is derived from an EMBL/GenBank/DDBJ whole genome shotgun (WGS) entry which is preliminary data.</text>
</comment>
<dbReference type="PANTHER" id="PTHR47592">
    <property type="entry name" value="PBF68 PROTEIN"/>
    <property type="match status" value="1"/>
</dbReference>
<dbReference type="InterPro" id="IPR054722">
    <property type="entry name" value="PolX-like_BBD"/>
</dbReference>
<proteinExistence type="predicted"/>
<dbReference type="AlphaFoldDB" id="A0AAE1UUL5"/>
<organism evidence="2 3">
    <name type="scientific">Anisodus tanguticus</name>
    <dbReference type="NCBI Taxonomy" id="243964"/>
    <lineage>
        <taxon>Eukaryota</taxon>
        <taxon>Viridiplantae</taxon>
        <taxon>Streptophyta</taxon>
        <taxon>Embryophyta</taxon>
        <taxon>Tracheophyta</taxon>
        <taxon>Spermatophyta</taxon>
        <taxon>Magnoliopsida</taxon>
        <taxon>eudicotyledons</taxon>
        <taxon>Gunneridae</taxon>
        <taxon>Pentapetalae</taxon>
        <taxon>asterids</taxon>
        <taxon>lamiids</taxon>
        <taxon>Solanales</taxon>
        <taxon>Solanaceae</taxon>
        <taxon>Solanoideae</taxon>
        <taxon>Hyoscyameae</taxon>
        <taxon>Anisodus</taxon>
    </lineage>
</organism>
<dbReference type="Proteomes" id="UP001291623">
    <property type="component" value="Unassembled WGS sequence"/>
</dbReference>
<evidence type="ECO:0000313" key="3">
    <source>
        <dbReference type="Proteomes" id="UP001291623"/>
    </source>
</evidence>
<dbReference type="EMBL" id="JAVYJV010000024">
    <property type="protein sequence ID" value="KAK4337915.1"/>
    <property type="molecule type" value="Genomic_DNA"/>
</dbReference>
<gene>
    <name evidence="2" type="ORF">RND71_042402</name>
</gene>
<dbReference type="PANTHER" id="PTHR47592:SF27">
    <property type="entry name" value="OS08G0421700 PROTEIN"/>
    <property type="match status" value="1"/>
</dbReference>
<accession>A0AAE1UUL5</accession>
<keyword evidence="3" id="KW-1185">Reference proteome</keyword>
<dbReference type="Pfam" id="PF22936">
    <property type="entry name" value="Pol_BBD"/>
    <property type="match status" value="1"/>
</dbReference>
<name>A0AAE1UUL5_9SOLA</name>
<reference evidence="2" key="1">
    <citation type="submission" date="2023-12" db="EMBL/GenBank/DDBJ databases">
        <title>Genome assembly of Anisodus tanguticus.</title>
        <authorList>
            <person name="Wang Y.-J."/>
        </authorList>
    </citation>
    <scope>NUCLEOTIDE SEQUENCE</scope>
    <source>
        <strain evidence="2">KB-2021</strain>
        <tissue evidence="2">Leaf</tissue>
    </source>
</reference>
<evidence type="ECO:0000259" key="1">
    <source>
        <dbReference type="Pfam" id="PF22936"/>
    </source>
</evidence>
<sequence>MSINNSHSWVLDTVCGSHICTNVQGLTDSRKVEPREVDLRVGNGARVDAERVGTYRLNLPSGYCLVLNDCYYVPSLTRNIISIPVLDMEDFSSYIYNGSQVLSFDNVIYGTAPLVDGLYTLNCSREIFNV</sequence>